<evidence type="ECO:0000313" key="3">
    <source>
        <dbReference type="EMBL" id="WOO84973.1"/>
    </source>
</evidence>
<dbReference type="EMBL" id="CP086719">
    <property type="protein sequence ID" value="WOO84973.1"/>
    <property type="molecule type" value="Genomic_DNA"/>
</dbReference>
<dbReference type="Pfam" id="PF18126">
    <property type="entry name" value="Mitoc_mL59"/>
    <property type="match status" value="1"/>
</dbReference>
<organism evidence="3 4">
    <name type="scientific">Vanrija pseudolonga</name>
    <dbReference type="NCBI Taxonomy" id="143232"/>
    <lineage>
        <taxon>Eukaryota</taxon>
        <taxon>Fungi</taxon>
        <taxon>Dikarya</taxon>
        <taxon>Basidiomycota</taxon>
        <taxon>Agaricomycotina</taxon>
        <taxon>Tremellomycetes</taxon>
        <taxon>Trichosporonales</taxon>
        <taxon>Trichosporonaceae</taxon>
        <taxon>Vanrija</taxon>
    </lineage>
</organism>
<evidence type="ECO:0000256" key="1">
    <source>
        <dbReference type="SAM" id="Coils"/>
    </source>
</evidence>
<gene>
    <name evidence="3" type="ORF">LOC62_06G008479</name>
</gene>
<keyword evidence="1" id="KW-0175">Coiled coil</keyword>
<dbReference type="AlphaFoldDB" id="A0AAF1BTM5"/>
<sequence>MNAARRFLTTTATTSKAAAAASIQAIPEVVDARVLPNALFNLIRRNIEARPEGSSGPIQIRNPFIGIANEGHNGAWVVPISARRQKQYLQQYPGWALPPSPLNRVDEPKAVQWVDGTLVTWEGSVPAEKKALGLYGSRKRMFKGHKHEREKASRVQERKDRLEGMEKRIEMWKKTKEEAKKKLKPSLPF</sequence>
<dbReference type="RefSeq" id="XP_062630999.1">
    <property type="nucleotide sequence ID" value="XM_062775015.1"/>
</dbReference>
<dbReference type="InterPro" id="IPR040922">
    <property type="entry name" value="Ribosomal_mL59_dom"/>
</dbReference>
<dbReference type="GeneID" id="87811645"/>
<dbReference type="InterPro" id="IPR037507">
    <property type="entry name" value="Ribosomal_mL59"/>
</dbReference>
<proteinExistence type="predicted"/>
<feature type="domain" description="Large ribosomal subunit protein mL59" evidence="2">
    <location>
        <begin position="5"/>
        <end position="174"/>
    </location>
</feature>
<accession>A0AAF1BTM5</accession>
<evidence type="ECO:0000259" key="2">
    <source>
        <dbReference type="Pfam" id="PF18126"/>
    </source>
</evidence>
<feature type="coiled-coil region" evidence="1">
    <location>
        <begin position="155"/>
        <end position="182"/>
    </location>
</feature>
<dbReference type="GO" id="GO:0005762">
    <property type="term" value="C:mitochondrial large ribosomal subunit"/>
    <property type="evidence" value="ECO:0007669"/>
    <property type="project" value="InterPro"/>
</dbReference>
<dbReference type="PANTHER" id="PTHR28041">
    <property type="entry name" value="54S RIBOSOMAL PROTEIN L25, MITOCHONDRIAL"/>
    <property type="match status" value="1"/>
</dbReference>
<name>A0AAF1BTM5_9TREE</name>
<reference evidence="3" key="1">
    <citation type="submission" date="2023-10" db="EMBL/GenBank/DDBJ databases">
        <authorList>
            <person name="Noh H."/>
        </authorList>
    </citation>
    <scope>NUCLEOTIDE SEQUENCE</scope>
    <source>
        <strain evidence="3">DUCC4014</strain>
    </source>
</reference>
<evidence type="ECO:0000313" key="4">
    <source>
        <dbReference type="Proteomes" id="UP000827549"/>
    </source>
</evidence>
<protein>
    <recommendedName>
        <fullName evidence="2">Large ribosomal subunit protein mL59 domain-containing protein</fullName>
    </recommendedName>
</protein>
<dbReference type="Proteomes" id="UP000827549">
    <property type="component" value="Chromosome 6"/>
</dbReference>
<dbReference type="GO" id="GO:0003735">
    <property type="term" value="F:structural constituent of ribosome"/>
    <property type="evidence" value="ECO:0007669"/>
    <property type="project" value="InterPro"/>
</dbReference>
<keyword evidence="4" id="KW-1185">Reference proteome</keyword>
<dbReference type="PANTHER" id="PTHR28041:SF1">
    <property type="entry name" value="LARGE RIBOSOMAL SUBUNIT PROTEIN ML59"/>
    <property type="match status" value="1"/>
</dbReference>